<protein>
    <recommendedName>
        <fullName evidence="8">RNA-dependent RNA polymerase</fullName>
        <ecNumber evidence="8">2.7.7.48</ecNumber>
    </recommendedName>
</protein>
<keyword evidence="6 8" id="KW-0943">RNA-mediated gene silencing</keyword>
<dbReference type="EC" id="2.7.7.48" evidence="8"/>
<evidence type="ECO:0000259" key="12">
    <source>
        <dbReference type="Pfam" id="PF26252"/>
    </source>
</evidence>
<evidence type="ECO:0000256" key="1">
    <source>
        <dbReference type="ARBA" id="ARBA00005762"/>
    </source>
</evidence>
<comment type="caution">
    <text evidence="14">The sequence shown here is derived from an EMBL/GenBank/DDBJ whole genome shotgun (WGS) entry which is preliminary data.</text>
</comment>
<gene>
    <name evidence="14" type="ORF">M569_12646</name>
</gene>
<reference evidence="14 15" key="1">
    <citation type="journal article" date="2013" name="BMC Genomics">
        <title>The miniature genome of a carnivorous plant Genlisea aurea contains a low number of genes and short non-coding sequences.</title>
        <authorList>
            <person name="Leushkin E.V."/>
            <person name="Sutormin R.A."/>
            <person name="Nabieva E.R."/>
            <person name="Penin A.A."/>
            <person name="Kondrashov A.S."/>
            <person name="Logacheva M.D."/>
        </authorList>
    </citation>
    <scope>NUCLEOTIDE SEQUENCE [LARGE SCALE GENOMIC DNA]</scope>
</reference>
<dbReference type="GO" id="GO:0030422">
    <property type="term" value="P:siRNA processing"/>
    <property type="evidence" value="ECO:0007669"/>
    <property type="project" value="TreeGrafter"/>
</dbReference>
<keyword evidence="15" id="KW-1185">Reference proteome</keyword>
<dbReference type="EMBL" id="AUSU01006358">
    <property type="protein sequence ID" value="EPS62146.1"/>
    <property type="molecule type" value="Genomic_DNA"/>
</dbReference>
<feature type="domain" description="RNA-dependent RNA polymerase 6-like second" evidence="11">
    <location>
        <begin position="124"/>
        <end position="287"/>
    </location>
</feature>
<evidence type="ECO:0000259" key="13">
    <source>
        <dbReference type="Pfam" id="PF26253"/>
    </source>
</evidence>
<dbReference type="Pfam" id="PF26252">
    <property type="entry name" value="RdRP_helical"/>
    <property type="match status" value="1"/>
</dbReference>
<keyword evidence="3 8" id="KW-0808">Transferase</keyword>
<dbReference type="InterPro" id="IPR058751">
    <property type="entry name" value="RDRP_helical"/>
</dbReference>
<feature type="domain" description="RNA-dependent RNA polymerase 6-like RNA-binding" evidence="10">
    <location>
        <begin position="4"/>
        <end position="103"/>
    </location>
</feature>
<dbReference type="InterPro" id="IPR058752">
    <property type="entry name" value="RDRP_C_head"/>
</dbReference>
<feature type="domain" description="RDRP C-terminal head" evidence="13">
    <location>
        <begin position="1017"/>
        <end position="1176"/>
    </location>
</feature>
<dbReference type="PANTHER" id="PTHR23079:SF18">
    <property type="entry name" value="RNA-DEPENDENT RNA POLYMERASE 6"/>
    <property type="match status" value="1"/>
</dbReference>
<feature type="non-terminal residue" evidence="14">
    <location>
        <position position="1"/>
    </location>
</feature>
<evidence type="ECO:0000256" key="5">
    <source>
        <dbReference type="ARBA" id="ARBA00022884"/>
    </source>
</evidence>
<comment type="similarity">
    <text evidence="1 8">Belongs to the RdRP family.</text>
</comment>
<dbReference type="Pfam" id="PF24577">
    <property type="entry name" value="RDR6_2nd"/>
    <property type="match status" value="1"/>
</dbReference>
<comment type="catalytic activity">
    <reaction evidence="7 8">
        <text>RNA(n) + a ribonucleoside 5'-triphosphate = RNA(n+1) + diphosphate</text>
        <dbReference type="Rhea" id="RHEA:21248"/>
        <dbReference type="Rhea" id="RHEA-COMP:14527"/>
        <dbReference type="Rhea" id="RHEA-COMP:17342"/>
        <dbReference type="ChEBI" id="CHEBI:33019"/>
        <dbReference type="ChEBI" id="CHEBI:61557"/>
        <dbReference type="ChEBI" id="CHEBI:140395"/>
        <dbReference type="EC" id="2.7.7.48"/>
    </reaction>
</comment>
<evidence type="ECO:0000256" key="6">
    <source>
        <dbReference type="ARBA" id="ARBA00023158"/>
    </source>
</evidence>
<dbReference type="Pfam" id="PF05183">
    <property type="entry name" value="RdRP"/>
    <property type="match status" value="1"/>
</dbReference>
<name>S8CCH6_9LAMI</name>
<keyword evidence="4 8" id="KW-0548">Nucleotidyltransferase</keyword>
<dbReference type="Pfam" id="PF24572">
    <property type="entry name" value="RBD_RDR6"/>
    <property type="match status" value="1"/>
</dbReference>
<dbReference type="PANTHER" id="PTHR23079">
    <property type="entry name" value="RNA-DEPENDENT RNA POLYMERASE"/>
    <property type="match status" value="1"/>
</dbReference>
<dbReference type="GO" id="GO:0003723">
    <property type="term" value="F:RNA binding"/>
    <property type="evidence" value="ECO:0007669"/>
    <property type="project" value="UniProtKB-KW"/>
</dbReference>
<evidence type="ECO:0000259" key="9">
    <source>
        <dbReference type="Pfam" id="PF05183"/>
    </source>
</evidence>
<sequence>DEDSVVTQISVAGIEDHVTAKMLVDFFQKNIGFVWRCRLKTSSLPPDSYPNYDIDISRVQGNNDYERAKRHAYVHFAIPKCAKLAADAAASGRLTMGQKQLRVGLGPQNPHRMNERRRTISSYKLFDVSVEVGSMKSQNEFYVGWRGPSSGVDFIVDPYNGTCKIQFERDTAFSITDEDRLVVMKCNFKIEFTPREIIEIKRYRDFYSLIIMLQLFSSPLIYYRTADDDIEDAVPFDLLEDDDPWIRTTDFTSTGAIGRCNTYRISVRPLSGPQLLKALDYLRLRRVKVFDEFKGKHIRVMDEPGFGTLMSDPFFCIQNVKGLSFKITFLVNAVLHSGIINYHQMTEEFFDLLRTQPEELIVPALTHLSFSKRPVYDAVKALKAVQKWLLGNPKLLERPMRNEDTVEVRRLIITPTRAYCIPPEVELSNRVLRNYRDLSDRFLRVTFMDEAMQILNKNLLVFYPDRILREDNSNLIPQKTMMFKRIKDILMDGFYLCGMKYSFLAYSAGQLRDRSAWFFAEDSKIKVKNIKKWMGKFTDRNVAKCAARMGQCFSSTYATVEVPHGDVNFKLLEVKRNGYVFSDGIGTISPELASEVAKKLQLSADPPSAYQIRYGGYKGVIACWPVKDGESRLSLRRSMKKFESEHAVLEICSWTKFLPGFLNRQIITLLTALGVPDDIFWNMQETMIQKLNRMIGDAKIAFDVLTNSCAESGSTAAVMLSAGFRPQTEPHLRGMLSSIRAAQFGDLREKTRIFVSSGRWLMGCLDEAGVLEQGQCFIQASSFSLLNCFVKHGSSFSEISKSLKVIEGLVVVAKNPCLHPGDIRILEAVDAPELRHLHDCLVFPKKGERPHTDEASGSDLDGDVYFVTWDENLIPPSKQSWPPMEYQSVPVRELSRQVTHLDIVEFFSRNMVNDNLGTICNAHVVHSDLSQLGALDEKCLKLAELAALAVDFPKNGRAVNMPPELRPALYPDFMGKEEFQTYKSSKILGKLYRKIVDLYSSETECESAVDVPPLDPDPDLEVEGSSSFLRDAWCCKCSYDEQLLGLLGQYRVEKEEEVVSGHIYSMPKYSSKKQGEVKDRLRNAYHALRKEFRGVFENLGDVFDDGDEKNAVYERKASAWYRVTYHEEWVEKWKGWRLALAGVGDEGTAPAAAMLSFPWIAADYLARIKIRRRRTRGEISGEDVDSLARYLTDKI</sequence>
<evidence type="ECO:0000259" key="10">
    <source>
        <dbReference type="Pfam" id="PF24572"/>
    </source>
</evidence>
<dbReference type="Proteomes" id="UP000015453">
    <property type="component" value="Unassembled WGS sequence"/>
</dbReference>
<keyword evidence="2 8" id="KW-0696">RNA-directed RNA polymerase</keyword>
<keyword evidence="5 8" id="KW-0694">RNA-binding</keyword>
<evidence type="ECO:0000256" key="4">
    <source>
        <dbReference type="ARBA" id="ARBA00022695"/>
    </source>
</evidence>
<feature type="domain" description="RDRP helical" evidence="12">
    <location>
        <begin position="313"/>
        <end position="397"/>
    </location>
</feature>
<dbReference type="GO" id="GO:0003968">
    <property type="term" value="F:RNA-directed RNA polymerase activity"/>
    <property type="evidence" value="ECO:0007669"/>
    <property type="project" value="UniProtKB-KW"/>
</dbReference>
<organism evidence="14 15">
    <name type="scientific">Genlisea aurea</name>
    <dbReference type="NCBI Taxonomy" id="192259"/>
    <lineage>
        <taxon>Eukaryota</taxon>
        <taxon>Viridiplantae</taxon>
        <taxon>Streptophyta</taxon>
        <taxon>Embryophyta</taxon>
        <taxon>Tracheophyta</taxon>
        <taxon>Spermatophyta</taxon>
        <taxon>Magnoliopsida</taxon>
        <taxon>eudicotyledons</taxon>
        <taxon>Gunneridae</taxon>
        <taxon>Pentapetalae</taxon>
        <taxon>asterids</taxon>
        <taxon>lamiids</taxon>
        <taxon>Lamiales</taxon>
        <taxon>Lentibulariaceae</taxon>
        <taxon>Genlisea</taxon>
    </lineage>
</organism>
<evidence type="ECO:0000256" key="3">
    <source>
        <dbReference type="ARBA" id="ARBA00022679"/>
    </source>
</evidence>
<feature type="domain" description="RDRP core" evidence="9">
    <location>
        <begin position="413"/>
        <end position="995"/>
    </location>
</feature>
<dbReference type="InterPro" id="IPR007855">
    <property type="entry name" value="RDRP"/>
</dbReference>
<evidence type="ECO:0000313" key="15">
    <source>
        <dbReference type="Proteomes" id="UP000015453"/>
    </source>
</evidence>
<dbReference type="GO" id="GO:0031380">
    <property type="term" value="C:nuclear RNA-directed RNA polymerase complex"/>
    <property type="evidence" value="ECO:0007669"/>
    <property type="project" value="TreeGrafter"/>
</dbReference>
<dbReference type="InterPro" id="IPR057298">
    <property type="entry name" value="RDR6-like_RBD"/>
</dbReference>
<dbReference type="Pfam" id="PF26253">
    <property type="entry name" value="RdRP_head"/>
    <property type="match status" value="1"/>
</dbReference>
<proteinExistence type="inferred from homology"/>
<comment type="function">
    <text evidence="8">Probably involved in the RNA silencing pathway and required for the generation of small interfering RNAs (siRNAs).</text>
</comment>
<dbReference type="InterPro" id="IPR057596">
    <property type="entry name" value="RDRP_core"/>
</dbReference>
<evidence type="ECO:0000259" key="11">
    <source>
        <dbReference type="Pfam" id="PF24577"/>
    </source>
</evidence>
<dbReference type="OrthoDB" id="6513042at2759"/>
<dbReference type="InterPro" id="IPR057297">
    <property type="entry name" value="RDR6-like_2nd"/>
</dbReference>
<evidence type="ECO:0000313" key="14">
    <source>
        <dbReference type="EMBL" id="EPS62146.1"/>
    </source>
</evidence>
<evidence type="ECO:0000256" key="2">
    <source>
        <dbReference type="ARBA" id="ARBA00022484"/>
    </source>
</evidence>
<accession>S8CCH6</accession>
<dbReference type="AlphaFoldDB" id="S8CCH6"/>
<evidence type="ECO:0000256" key="7">
    <source>
        <dbReference type="ARBA" id="ARBA00048744"/>
    </source>
</evidence>
<evidence type="ECO:0000256" key="8">
    <source>
        <dbReference type="RuleBase" id="RU363098"/>
    </source>
</evidence>